<gene>
    <name evidence="10" type="ORF">EHR06_09325</name>
</gene>
<evidence type="ECO:0000256" key="2">
    <source>
        <dbReference type="ARBA" id="ARBA00023027"/>
    </source>
</evidence>
<evidence type="ECO:0000313" key="11">
    <source>
        <dbReference type="Proteomes" id="UP000297241"/>
    </source>
</evidence>
<keyword evidence="3" id="KW-0051">Antiviral defense</keyword>
<dbReference type="InterPro" id="IPR029035">
    <property type="entry name" value="DHS-like_NAD/FAD-binding_dom"/>
</dbReference>
<evidence type="ECO:0000256" key="3">
    <source>
        <dbReference type="ARBA" id="ARBA00023118"/>
    </source>
</evidence>
<feature type="domain" description="Deacetylase sirtuin-type" evidence="9">
    <location>
        <begin position="1"/>
        <end position="247"/>
    </location>
</feature>
<evidence type="ECO:0000256" key="5">
    <source>
        <dbReference type="ARBA" id="ARBA00035014"/>
    </source>
</evidence>
<dbReference type="Proteomes" id="UP000297241">
    <property type="component" value="Unassembled WGS sequence"/>
</dbReference>
<name>A0A4Z1AFB2_9LEPT</name>
<comment type="caution">
    <text evidence="8">Lacks conserved residue(s) required for the propagation of feature annotation.</text>
</comment>
<dbReference type="PROSITE" id="PS50305">
    <property type="entry name" value="SIRTUIN"/>
    <property type="match status" value="1"/>
</dbReference>
<reference evidence="10" key="1">
    <citation type="journal article" date="2019" name="PLoS Negl. Trop. Dis.">
        <title>Revisiting the worldwide diversity of Leptospira species in the environment.</title>
        <authorList>
            <person name="Vincent A.T."/>
            <person name="Schiettekatte O."/>
            <person name="Bourhy P."/>
            <person name="Veyrier F.J."/>
            <person name="Picardeau M."/>
        </authorList>
    </citation>
    <scope>NUCLEOTIDE SEQUENCE [LARGE SCALE GENOMIC DNA]</scope>
    <source>
        <strain evidence="10">201601113</strain>
    </source>
</reference>
<evidence type="ECO:0000256" key="7">
    <source>
        <dbReference type="ARBA" id="ARBA00047575"/>
    </source>
</evidence>
<dbReference type="SUPFAM" id="SSF52467">
    <property type="entry name" value="DHS-like NAD/FAD-binding domain"/>
    <property type="match status" value="1"/>
</dbReference>
<sequence>MKEMYISEIAKELSEENLALFCGAGFSMSSGFVSWKELMRPIAKEIQLDIEKETDMVAIAQYHVNANASNRHKLNQLLIDEFSKNAKLTENHAIIARFPVQEYWTTNYDKLIETALEKQGRIPDVKSTVEQLAYTKPKRDAVVYKMHGDIGSPDKAVLTKDDYESYHIKYRQFIIALAGSLVSRTFLFIGFSFKDPNLDYILGRIRVAYNSNQRRHFCFIKEINKDDYTDEKEYEYDRIKFELFVSDLGRFNIKAIRITDYSEITKTLKQVESLYKRKTIFISGAASDYGVRKKDDALIFIHNLSKTLVQKGYKIVSGFGLGVGSSVITGALEEIYLNPNQSSNDQLLLRPFPQDVTGSIDKNTLWKKYREDLCLYSGIAIFLFGNKLESGNIINSNGMVTEFEIAFEKGLFLIPIGSTGFIAEEIWNKINSNFDRYAYNTASLVSNFKMLNDKSKSDHEIIEVVMDILKEVINK</sequence>
<accession>A0A4Z1AFB2</accession>
<evidence type="ECO:0000256" key="1">
    <source>
        <dbReference type="ARBA" id="ARBA00022801"/>
    </source>
</evidence>
<evidence type="ECO:0000256" key="6">
    <source>
        <dbReference type="ARBA" id="ARBA00035033"/>
    </source>
</evidence>
<comment type="catalytic activity">
    <reaction evidence="7">
        <text>NAD(+) + H2O = ADP-D-ribose + nicotinamide + H(+)</text>
        <dbReference type="Rhea" id="RHEA:16301"/>
        <dbReference type="ChEBI" id="CHEBI:15377"/>
        <dbReference type="ChEBI" id="CHEBI:15378"/>
        <dbReference type="ChEBI" id="CHEBI:17154"/>
        <dbReference type="ChEBI" id="CHEBI:57540"/>
        <dbReference type="ChEBI" id="CHEBI:57967"/>
        <dbReference type="EC" id="3.2.2.5"/>
    </reaction>
    <physiologicalReaction direction="left-to-right" evidence="7">
        <dbReference type="Rhea" id="RHEA:16302"/>
    </physiologicalReaction>
</comment>
<dbReference type="Pfam" id="PF18185">
    <property type="entry name" value="STALD"/>
    <property type="match status" value="1"/>
</dbReference>
<evidence type="ECO:0000259" key="9">
    <source>
        <dbReference type="PROSITE" id="PS50305"/>
    </source>
</evidence>
<dbReference type="AlphaFoldDB" id="A0A4Z1AFB2"/>
<evidence type="ECO:0000256" key="8">
    <source>
        <dbReference type="PROSITE-ProRule" id="PRU00236"/>
    </source>
</evidence>
<dbReference type="CDD" id="cd01406">
    <property type="entry name" value="SIR2-like"/>
    <property type="match status" value="1"/>
</dbReference>
<dbReference type="GO" id="GO:0051607">
    <property type="term" value="P:defense response to virus"/>
    <property type="evidence" value="ECO:0007669"/>
    <property type="project" value="UniProtKB-KW"/>
</dbReference>
<comment type="similarity">
    <text evidence="5">Belongs to the soluble Thoeris ThsA family.</text>
</comment>
<dbReference type="EC" id="3.2.2.5" evidence="4"/>
<comment type="caution">
    <text evidence="10">The sequence shown here is derived from an EMBL/GenBank/DDBJ whole genome shotgun (WGS) entry which is preliminary data.</text>
</comment>
<dbReference type="EMBL" id="RQHS01000012">
    <property type="protein sequence ID" value="TGN00307.1"/>
    <property type="molecule type" value="Genomic_DNA"/>
</dbReference>
<organism evidence="10 11">
    <name type="scientific">Leptospira dzoumogneensis</name>
    <dbReference type="NCBI Taxonomy" id="2484904"/>
    <lineage>
        <taxon>Bacteria</taxon>
        <taxon>Pseudomonadati</taxon>
        <taxon>Spirochaetota</taxon>
        <taxon>Spirochaetia</taxon>
        <taxon>Leptospirales</taxon>
        <taxon>Leptospiraceae</taxon>
        <taxon>Leptospira</taxon>
    </lineage>
</organism>
<keyword evidence="1" id="KW-0378">Hydrolase</keyword>
<dbReference type="RefSeq" id="WP_135756748.1">
    <property type="nucleotide sequence ID" value="NZ_RQHS01000012.1"/>
</dbReference>
<keyword evidence="2" id="KW-0520">NAD</keyword>
<dbReference type="InterPro" id="IPR026590">
    <property type="entry name" value="Ssirtuin_cat_dom"/>
</dbReference>
<dbReference type="InterPro" id="IPR041486">
    <property type="entry name" value="ThsA_STALD"/>
</dbReference>
<dbReference type="GO" id="GO:0003953">
    <property type="term" value="F:NAD+ nucleosidase activity"/>
    <property type="evidence" value="ECO:0007669"/>
    <property type="project" value="UniProtKB-EC"/>
</dbReference>
<evidence type="ECO:0000313" key="10">
    <source>
        <dbReference type="EMBL" id="TGN00307.1"/>
    </source>
</evidence>
<keyword evidence="11" id="KW-1185">Reference proteome</keyword>
<protein>
    <recommendedName>
        <fullName evidence="6">NAD(+) hydrolase ThsA</fullName>
        <ecNumber evidence="4">3.2.2.5</ecNumber>
    </recommendedName>
</protein>
<evidence type="ECO:0000256" key="4">
    <source>
        <dbReference type="ARBA" id="ARBA00034327"/>
    </source>
</evidence>
<dbReference type="OrthoDB" id="1688888at2"/>
<proteinExistence type="inferred from homology"/>
<dbReference type="Pfam" id="PF13289">
    <property type="entry name" value="SIR2_2"/>
    <property type="match status" value="1"/>
</dbReference>